<dbReference type="OrthoDB" id="10333008at2759"/>
<reference evidence="1" key="1">
    <citation type="submission" date="2021-05" db="EMBL/GenBank/DDBJ databases">
        <title>The genome of the haptophyte Pavlova lutheri (Diacronema luteri, Pavlovales) - a model for lipid biosynthesis in eukaryotic algae.</title>
        <authorList>
            <person name="Hulatt C.J."/>
            <person name="Posewitz M.C."/>
        </authorList>
    </citation>
    <scope>NUCLEOTIDE SEQUENCE</scope>
    <source>
        <strain evidence="1">NIVA-4/92</strain>
    </source>
</reference>
<organism evidence="1 2">
    <name type="scientific">Diacronema lutheri</name>
    <name type="common">Unicellular marine alga</name>
    <name type="synonym">Monochrysis lutheri</name>
    <dbReference type="NCBI Taxonomy" id="2081491"/>
    <lineage>
        <taxon>Eukaryota</taxon>
        <taxon>Haptista</taxon>
        <taxon>Haptophyta</taxon>
        <taxon>Pavlovophyceae</taxon>
        <taxon>Pavlovales</taxon>
        <taxon>Pavlovaceae</taxon>
        <taxon>Diacronema</taxon>
    </lineage>
</organism>
<dbReference type="AlphaFoldDB" id="A0A8J5Y353"/>
<sequence length="417" mass="45151">MAATVQHLSQTFVPASSSLRRNPSAEELQELGQILSLLHTSPPRTVFPDQDRAWRATVVARELHRRALWRLPKGAAGTPSAEPEPYGCVDSAIQLITILLDAAERMRRDGDMEQAAALLDESLRIARATRLLIPFMRGGRALGEETPAETDGHSLEMGRLFKAEAEACMRFALLLVPARGTGGELIGLVGAYSLITDAAASEAQSFSNDWQAAQMIGLVRDAICTALSWQGRQERVATSILDGVRHRAVYDEDGNPLEQPVDIRVSRPVASELAELDAKLSARNDLSVRFGNLGEAHGDSEDDARLPPGAGVMFQCWQPCIEAFVTEAGAVRLRFPECTPEDCMMRELSVGATGASCALDLVRLETSQELHAVLRMLSNNLAAGGTADAVSEKCLPALYALFRLALGDEQPSLMTHE</sequence>
<evidence type="ECO:0000313" key="2">
    <source>
        <dbReference type="Proteomes" id="UP000751190"/>
    </source>
</evidence>
<dbReference type="EMBL" id="JAGTXO010000001">
    <property type="protein sequence ID" value="KAG8470605.1"/>
    <property type="molecule type" value="Genomic_DNA"/>
</dbReference>
<dbReference type="Proteomes" id="UP000751190">
    <property type="component" value="Unassembled WGS sequence"/>
</dbReference>
<evidence type="ECO:0000313" key="1">
    <source>
        <dbReference type="EMBL" id="KAG8470605.1"/>
    </source>
</evidence>
<proteinExistence type="predicted"/>
<keyword evidence="2" id="KW-1185">Reference proteome</keyword>
<gene>
    <name evidence="1" type="ORF">KFE25_009026</name>
</gene>
<protein>
    <submittedName>
        <fullName evidence="1">Uncharacterized protein</fullName>
    </submittedName>
</protein>
<name>A0A8J5Y353_DIALT</name>
<accession>A0A8J5Y353</accession>
<comment type="caution">
    <text evidence="1">The sequence shown here is derived from an EMBL/GenBank/DDBJ whole genome shotgun (WGS) entry which is preliminary data.</text>
</comment>